<proteinExistence type="predicted"/>
<feature type="chain" id="PRO_5029822610" evidence="1">
    <location>
        <begin position="21"/>
        <end position="149"/>
    </location>
</feature>
<protein>
    <submittedName>
        <fullName evidence="2">Uncharacterized protein</fullName>
    </submittedName>
</protein>
<dbReference type="AlphaFoldDB" id="A0A7J7JLA9"/>
<feature type="signal peptide" evidence="1">
    <location>
        <begin position="1"/>
        <end position="20"/>
    </location>
</feature>
<gene>
    <name evidence="2" type="ORF">EB796_015537</name>
</gene>
<sequence length="149" mass="16289">MNSLVIVGLCIAACIGGSLSSGYGGGHDNFKIPCQEMVNRDCRSGAGSPSCQHAYQQCPGYYPTYHRNPPKRQRYSTTPYFTSSTTDFGFVDITSTPFFTSSTTTPFISTTTTPFYTSTTTEPYTTTSLPTTTFAHQVSVIHPFVVYIN</sequence>
<reference evidence="2" key="1">
    <citation type="submission" date="2020-06" db="EMBL/GenBank/DDBJ databases">
        <title>Draft genome of Bugula neritina, a colonial animal packing powerful symbionts and potential medicines.</title>
        <authorList>
            <person name="Rayko M."/>
        </authorList>
    </citation>
    <scope>NUCLEOTIDE SEQUENCE [LARGE SCALE GENOMIC DNA]</scope>
    <source>
        <strain evidence="2">Kwan_BN1</strain>
    </source>
</reference>
<keyword evidence="1" id="KW-0732">Signal</keyword>
<evidence type="ECO:0000313" key="3">
    <source>
        <dbReference type="Proteomes" id="UP000593567"/>
    </source>
</evidence>
<accession>A0A7J7JLA9</accession>
<evidence type="ECO:0000313" key="2">
    <source>
        <dbReference type="EMBL" id="KAF6026148.1"/>
    </source>
</evidence>
<evidence type="ECO:0000256" key="1">
    <source>
        <dbReference type="SAM" id="SignalP"/>
    </source>
</evidence>
<dbReference type="Proteomes" id="UP000593567">
    <property type="component" value="Unassembled WGS sequence"/>
</dbReference>
<keyword evidence="3" id="KW-1185">Reference proteome</keyword>
<name>A0A7J7JLA9_BUGNE</name>
<organism evidence="2 3">
    <name type="scientific">Bugula neritina</name>
    <name type="common">Brown bryozoan</name>
    <name type="synonym">Sertularia neritina</name>
    <dbReference type="NCBI Taxonomy" id="10212"/>
    <lineage>
        <taxon>Eukaryota</taxon>
        <taxon>Metazoa</taxon>
        <taxon>Spiralia</taxon>
        <taxon>Lophotrochozoa</taxon>
        <taxon>Bryozoa</taxon>
        <taxon>Gymnolaemata</taxon>
        <taxon>Cheilostomatida</taxon>
        <taxon>Flustrina</taxon>
        <taxon>Buguloidea</taxon>
        <taxon>Bugulidae</taxon>
        <taxon>Bugula</taxon>
    </lineage>
</organism>
<dbReference type="EMBL" id="VXIV02002338">
    <property type="protein sequence ID" value="KAF6026148.1"/>
    <property type="molecule type" value="Genomic_DNA"/>
</dbReference>
<comment type="caution">
    <text evidence="2">The sequence shown here is derived from an EMBL/GenBank/DDBJ whole genome shotgun (WGS) entry which is preliminary data.</text>
</comment>